<dbReference type="PANTHER" id="PTHR34418:SF3">
    <property type="entry name" value="NUCLEAR PORE COMPLEX PROTEIN NUP214"/>
    <property type="match status" value="1"/>
</dbReference>
<accession>A0A835N9H9</accession>
<dbReference type="GO" id="GO:0017056">
    <property type="term" value="F:structural constituent of nuclear pore"/>
    <property type="evidence" value="ECO:0007669"/>
    <property type="project" value="InterPro"/>
</dbReference>
<dbReference type="AlphaFoldDB" id="A0A835N9H9"/>
<proteinExistence type="predicted"/>
<evidence type="ECO:0000313" key="2">
    <source>
        <dbReference type="Proteomes" id="UP000657918"/>
    </source>
</evidence>
<protein>
    <submittedName>
        <fullName evidence="1">Uncharacterized protein</fullName>
    </submittedName>
</protein>
<name>A0A835N9H9_9ROSI</name>
<reference evidence="1 2" key="1">
    <citation type="submission" date="2020-10" db="EMBL/GenBank/DDBJ databases">
        <title>Plant Genome Project.</title>
        <authorList>
            <person name="Zhang R.-G."/>
        </authorList>
    </citation>
    <scope>NUCLEOTIDE SEQUENCE [LARGE SCALE GENOMIC DNA]</scope>
    <source>
        <strain evidence="1">FAFU-HL-1</strain>
        <tissue evidence="1">Leaf</tissue>
    </source>
</reference>
<organism evidence="1 2">
    <name type="scientific">Salix dunnii</name>
    <dbReference type="NCBI Taxonomy" id="1413687"/>
    <lineage>
        <taxon>Eukaryota</taxon>
        <taxon>Viridiplantae</taxon>
        <taxon>Streptophyta</taxon>
        <taxon>Embryophyta</taxon>
        <taxon>Tracheophyta</taxon>
        <taxon>Spermatophyta</taxon>
        <taxon>Magnoliopsida</taxon>
        <taxon>eudicotyledons</taxon>
        <taxon>Gunneridae</taxon>
        <taxon>Pentapetalae</taxon>
        <taxon>rosids</taxon>
        <taxon>fabids</taxon>
        <taxon>Malpighiales</taxon>
        <taxon>Salicaceae</taxon>
        <taxon>Saliceae</taxon>
        <taxon>Salix</taxon>
    </lineage>
</organism>
<dbReference type="OrthoDB" id="248320at2759"/>
<dbReference type="GO" id="GO:0006405">
    <property type="term" value="P:RNA export from nucleus"/>
    <property type="evidence" value="ECO:0007669"/>
    <property type="project" value="InterPro"/>
</dbReference>
<dbReference type="Proteomes" id="UP000657918">
    <property type="component" value="Unassembled WGS sequence"/>
</dbReference>
<gene>
    <name evidence="1" type="ORF">SADUNF_Sadunf01G0001500</name>
</gene>
<evidence type="ECO:0000313" key="1">
    <source>
        <dbReference type="EMBL" id="KAF9688564.1"/>
    </source>
</evidence>
<dbReference type="InterPro" id="IPR044694">
    <property type="entry name" value="NUP214"/>
</dbReference>
<dbReference type="PANTHER" id="PTHR34418">
    <property type="entry name" value="NUCLEAR PORE COMPLEX PROTEIN NUP214 ISOFORM X1"/>
    <property type="match status" value="1"/>
</dbReference>
<comment type="caution">
    <text evidence="1">The sequence shown here is derived from an EMBL/GenBank/DDBJ whole genome shotgun (WGS) entry which is preliminary data.</text>
</comment>
<dbReference type="EMBL" id="JADGMS010000001">
    <property type="protein sequence ID" value="KAF9688564.1"/>
    <property type="molecule type" value="Genomic_DNA"/>
</dbReference>
<keyword evidence="2" id="KW-1185">Reference proteome</keyword>
<sequence length="261" mass="28927">MLKALITTSIRSADSFPSSETKLFPFSIYRILLFPLALSQFQRLIFLDHPSGFLVGRTKHFMDAAIDIKDKGTTTTSSSSIQNLRPVDVPIGNVHIVNLSTVDSTLAVSVSVHIHFFNVHSLLNDGELYHGALAAGTPTAKHIMDDVDAEENVNRLSLLKDSQHFSSGLVDRSAVHQEDRTFSSSFFHPSENEGLQYGFTKQAVKIKPTAAFKRVTNPLFPSQLLALRSPTLQSNNAMTLSVFLIADSRRKTYQGNLKYEC</sequence>